<keyword evidence="2" id="KW-1185">Reference proteome</keyword>
<protein>
    <submittedName>
        <fullName evidence="1">Uncharacterized protein</fullName>
    </submittedName>
</protein>
<reference evidence="1 2" key="1">
    <citation type="submission" date="2014-06" db="EMBL/GenBank/DDBJ databases">
        <title>Evolutionary Origins and Diversification of the Mycorrhizal Mutualists.</title>
        <authorList>
            <consortium name="DOE Joint Genome Institute"/>
            <consortium name="Mycorrhizal Genomics Consortium"/>
            <person name="Kohler A."/>
            <person name="Kuo A."/>
            <person name="Nagy L.G."/>
            <person name="Floudas D."/>
            <person name="Copeland A."/>
            <person name="Barry K.W."/>
            <person name="Cichocki N."/>
            <person name="Veneault-Fourrey C."/>
            <person name="LaButti K."/>
            <person name="Lindquist E.A."/>
            <person name="Lipzen A."/>
            <person name="Lundell T."/>
            <person name="Morin E."/>
            <person name="Murat C."/>
            <person name="Riley R."/>
            <person name="Ohm R."/>
            <person name="Sun H."/>
            <person name="Tunlid A."/>
            <person name="Henrissat B."/>
            <person name="Grigoriev I.V."/>
            <person name="Hibbett D.S."/>
            <person name="Martin F."/>
        </authorList>
    </citation>
    <scope>NUCLEOTIDE SEQUENCE [LARGE SCALE GENOMIC DNA]</scope>
    <source>
        <strain evidence="1 2">SS14</strain>
    </source>
</reference>
<dbReference type="HOGENOM" id="CLU_152110_0_0_1"/>
<dbReference type="Proteomes" id="UP000054279">
    <property type="component" value="Unassembled WGS sequence"/>
</dbReference>
<dbReference type="AlphaFoldDB" id="A0A0C9UV07"/>
<organism evidence="1 2">
    <name type="scientific">Sphaerobolus stellatus (strain SS14)</name>
    <dbReference type="NCBI Taxonomy" id="990650"/>
    <lineage>
        <taxon>Eukaryota</taxon>
        <taxon>Fungi</taxon>
        <taxon>Dikarya</taxon>
        <taxon>Basidiomycota</taxon>
        <taxon>Agaricomycotina</taxon>
        <taxon>Agaricomycetes</taxon>
        <taxon>Phallomycetidae</taxon>
        <taxon>Geastrales</taxon>
        <taxon>Sphaerobolaceae</taxon>
        <taxon>Sphaerobolus</taxon>
    </lineage>
</organism>
<evidence type="ECO:0000313" key="1">
    <source>
        <dbReference type="EMBL" id="KIJ28990.1"/>
    </source>
</evidence>
<proteinExistence type="predicted"/>
<dbReference type="EMBL" id="KN837293">
    <property type="protein sequence ID" value="KIJ28990.1"/>
    <property type="molecule type" value="Genomic_DNA"/>
</dbReference>
<gene>
    <name evidence="1" type="ORF">M422DRAFT_54401</name>
</gene>
<name>A0A0C9UV07_SPHS4</name>
<evidence type="ECO:0000313" key="2">
    <source>
        <dbReference type="Proteomes" id="UP000054279"/>
    </source>
</evidence>
<accession>A0A0C9UV07</accession>
<sequence>MALKHVACDSIALMKTLNQSCKKVQTAAKRKGAVLTDPRAVNSVRLLDGAEIIWEEIPEQAGRSVASATESLGVVPNVQGRIQEGFSHFDFEFTDFGFGENVFEDEMGGTMVQEGEDEPVPVCTASGDARGCGECGWQEPS</sequence>